<dbReference type="Pfam" id="PF13458">
    <property type="entry name" value="Peripla_BP_6"/>
    <property type="match status" value="1"/>
</dbReference>
<proteinExistence type="predicted"/>
<name>A0A2R4VR51_9PROT</name>
<evidence type="ECO:0000313" key="3">
    <source>
        <dbReference type="EMBL" id="AWB06905.1"/>
    </source>
</evidence>
<reference evidence="3 4" key="1">
    <citation type="submission" date="2018-04" db="EMBL/GenBank/DDBJ databases">
        <title>Complete genome sequence of the nitrogen-fixing bacterium Azospirillum humicireducens type strain SgZ-5.</title>
        <authorList>
            <person name="Yu Z."/>
        </authorList>
    </citation>
    <scope>NUCLEOTIDE SEQUENCE [LARGE SCALE GENOMIC DNA]</scope>
    <source>
        <strain evidence="3 4">SgZ-5</strain>
        <plasmid evidence="3 4">pYZ1</plasmid>
    </source>
</reference>
<evidence type="ECO:0000256" key="1">
    <source>
        <dbReference type="ARBA" id="ARBA00022729"/>
    </source>
</evidence>
<geneLocation type="plasmid" evidence="3 4">
    <name>pYZ1</name>
</geneLocation>
<dbReference type="RefSeq" id="WP_108547209.1">
    <property type="nucleotide sequence ID" value="NZ_CP028902.1"/>
</dbReference>
<gene>
    <name evidence="3" type="ORF">A6A40_17820</name>
</gene>
<sequence length="72" mass="7665">MVQAGVYSAVLSHLKAIDASGTDKVLTVVNQLKTMPIEDLFARNGKVRADGRMVRAATIHVAGQSVERTISA</sequence>
<feature type="domain" description="Leucine-binding protein" evidence="2">
    <location>
        <begin position="1"/>
        <end position="59"/>
    </location>
</feature>
<dbReference type="KEGG" id="ahu:A6A40_17820"/>
<dbReference type="EMBL" id="CP028902">
    <property type="protein sequence ID" value="AWB06905.1"/>
    <property type="molecule type" value="Genomic_DNA"/>
</dbReference>
<dbReference type="AlphaFoldDB" id="A0A2R4VR51"/>
<protein>
    <recommendedName>
        <fullName evidence="2">Leucine-binding protein domain-containing protein</fullName>
    </recommendedName>
</protein>
<keyword evidence="4" id="KW-1185">Reference proteome</keyword>
<keyword evidence="3" id="KW-0614">Plasmid</keyword>
<evidence type="ECO:0000259" key="2">
    <source>
        <dbReference type="Pfam" id="PF13458"/>
    </source>
</evidence>
<accession>A0A2R4VR51</accession>
<keyword evidence="1" id="KW-0732">Signal</keyword>
<dbReference type="Gene3D" id="3.40.50.2300">
    <property type="match status" value="1"/>
</dbReference>
<dbReference type="InterPro" id="IPR028081">
    <property type="entry name" value="Leu-bd"/>
</dbReference>
<organism evidence="3 4">
    <name type="scientific">Azospirillum humicireducens</name>
    <dbReference type="NCBI Taxonomy" id="1226968"/>
    <lineage>
        <taxon>Bacteria</taxon>
        <taxon>Pseudomonadati</taxon>
        <taxon>Pseudomonadota</taxon>
        <taxon>Alphaproteobacteria</taxon>
        <taxon>Rhodospirillales</taxon>
        <taxon>Azospirillaceae</taxon>
        <taxon>Azospirillum</taxon>
    </lineage>
</organism>
<evidence type="ECO:0000313" key="4">
    <source>
        <dbReference type="Proteomes" id="UP000077405"/>
    </source>
</evidence>
<dbReference type="Proteomes" id="UP000077405">
    <property type="component" value="Plasmid pYZ1"/>
</dbReference>